<keyword evidence="8" id="KW-1185">Reference proteome</keyword>
<evidence type="ECO:0000256" key="3">
    <source>
        <dbReference type="ARBA" id="ARBA00022837"/>
    </source>
</evidence>
<keyword evidence="3" id="KW-0106">Calcium</keyword>
<feature type="compositionally biased region" description="Basic and acidic residues" evidence="5">
    <location>
        <begin position="65"/>
        <end position="78"/>
    </location>
</feature>
<dbReference type="PROSITE" id="PS00018">
    <property type="entry name" value="EF_HAND_1"/>
    <property type="match status" value="5"/>
</dbReference>
<evidence type="ECO:0000256" key="4">
    <source>
        <dbReference type="SAM" id="Coils"/>
    </source>
</evidence>
<evidence type="ECO:0000256" key="1">
    <source>
        <dbReference type="ARBA" id="ARBA00005253"/>
    </source>
</evidence>
<dbReference type="Proteomes" id="UP000794436">
    <property type="component" value="Unassembled WGS sequence"/>
</dbReference>
<dbReference type="AlphaFoldDB" id="A0A8K1CP61"/>
<evidence type="ECO:0000259" key="6">
    <source>
        <dbReference type="PROSITE" id="PS50222"/>
    </source>
</evidence>
<feature type="region of interest" description="Disordered" evidence="5">
    <location>
        <begin position="1090"/>
        <end position="1121"/>
    </location>
</feature>
<dbReference type="InterPro" id="IPR050145">
    <property type="entry name" value="Centrin_CML-like"/>
</dbReference>
<feature type="region of interest" description="Disordered" evidence="5">
    <location>
        <begin position="1"/>
        <end position="85"/>
    </location>
</feature>
<keyword evidence="4" id="KW-0175">Coiled coil</keyword>
<proteinExistence type="inferred from homology"/>
<evidence type="ECO:0000313" key="8">
    <source>
        <dbReference type="Proteomes" id="UP000794436"/>
    </source>
</evidence>
<dbReference type="PROSITE" id="PS50222">
    <property type="entry name" value="EF_HAND_2"/>
    <property type="match status" value="6"/>
</dbReference>
<comment type="similarity">
    <text evidence="1">Belongs to the centrin family.</text>
</comment>
<evidence type="ECO:0000313" key="7">
    <source>
        <dbReference type="EMBL" id="TMW66206.1"/>
    </source>
</evidence>
<feature type="domain" description="EF-hand" evidence="6">
    <location>
        <begin position="533"/>
        <end position="568"/>
    </location>
</feature>
<dbReference type="SUPFAM" id="SSF47473">
    <property type="entry name" value="EF-hand"/>
    <property type="match status" value="3"/>
</dbReference>
<dbReference type="GO" id="GO:0043226">
    <property type="term" value="C:organelle"/>
    <property type="evidence" value="ECO:0007669"/>
    <property type="project" value="UniProtKB-ARBA"/>
</dbReference>
<dbReference type="SMART" id="SM00054">
    <property type="entry name" value="EFh"/>
    <property type="match status" value="6"/>
</dbReference>
<dbReference type="InterPro" id="IPR018247">
    <property type="entry name" value="EF_Hand_1_Ca_BS"/>
</dbReference>
<name>A0A8K1CP61_PYTOL</name>
<keyword evidence="2" id="KW-0677">Repeat</keyword>
<evidence type="ECO:0000256" key="5">
    <source>
        <dbReference type="SAM" id="MobiDB-lite"/>
    </source>
</evidence>
<dbReference type="Pfam" id="PF13499">
    <property type="entry name" value="EF-hand_7"/>
    <property type="match status" value="3"/>
</dbReference>
<feature type="compositionally biased region" description="Basic residues" evidence="5">
    <location>
        <begin position="863"/>
        <end position="875"/>
    </location>
</feature>
<dbReference type="Gene3D" id="1.10.238.10">
    <property type="entry name" value="EF-hand"/>
    <property type="match status" value="3"/>
</dbReference>
<dbReference type="FunFam" id="1.10.238.10:FF:000178">
    <property type="entry name" value="Calmodulin-2 A"/>
    <property type="match status" value="1"/>
</dbReference>
<feature type="domain" description="EF-hand" evidence="6">
    <location>
        <begin position="362"/>
        <end position="397"/>
    </location>
</feature>
<feature type="region of interest" description="Disordered" evidence="5">
    <location>
        <begin position="164"/>
        <end position="183"/>
    </location>
</feature>
<feature type="compositionally biased region" description="Basic and acidic residues" evidence="5">
    <location>
        <begin position="876"/>
        <end position="885"/>
    </location>
</feature>
<feature type="domain" description="EF-hand" evidence="6">
    <location>
        <begin position="330"/>
        <end position="361"/>
    </location>
</feature>
<dbReference type="InterPro" id="IPR011992">
    <property type="entry name" value="EF-hand-dom_pair"/>
</dbReference>
<feature type="domain" description="EF-hand" evidence="6">
    <location>
        <begin position="570"/>
        <end position="605"/>
    </location>
</feature>
<dbReference type="PANTHER" id="PTHR23050">
    <property type="entry name" value="CALCIUM BINDING PROTEIN"/>
    <property type="match status" value="1"/>
</dbReference>
<protein>
    <recommendedName>
        <fullName evidence="6">EF-hand domain-containing protein</fullName>
    </recommendedName>
</protein>
<dbReference type="OrthoDB" id="26525at2759"/>
<dbReference type="InterPro" id="IPR002048">
    <property type="entry name" value="EF_hand_dom"/>
</dbReference>
<feature type="domain" description="EF-hand" evidence="6">
    <location>
        <begin position="490"/>
        <end position="525"/>
    </location>
</feature>
<evidence type="ECO:0000256" key="2">
    <source>
        <dbReference type="ARBA" id="ARBA00022737"/>
    </source>
</evidence>
<dbReference type="GO" id="GO:0005509">
    <property type="term" value="F:calcium ion binding"/>
    <property type="evidence" value="ECO:0007669"/>
    <property type="project" value="InterPro"/>
</dbReference>
<dbReference type="CDD" id="cd00051">
    <property type="entry name" value="EFh"/>
    <property type="match status" value="2"/>
</dbReference>
<accession>A0A8K1CP61</accession>
<organism evidence="7 8">
    <name type="scientific">Pythium oligandrum</name>
    <name type="common">Mycoparasitic fungus</name>
    <dbReference type="NCBI Taxonomy" id="41045"/>
    <lineage>
        <taxon>Eukaryota</taxon>
        <taxon>Sar</taxon>
        <taxon>Stramenopiles</taxon>
        <taxon>Oomycota</taxon>
        <taxon>Peronosporomycetes</taxon>
        <taxon>Pythiales</taxon>
        <taxon>Pythiaceae</taxon>
        <taxon>Pythium</taxon>
    </lineage>
</organism>
<reference evidence="7" key="1">
    <citation type="submission" date="2019-03" db="EMBL/GenBank/DDBJ databases">
        <title>Long read genome sequence of the mycoparasitic Pythium oligandrum ATCC 38472 isolated from sugarbeet rhizosphere.</title>
        <authorList>
            <person name="Gaulin E."/>
        </authorList>
    </citation>
    <scope>NUCLEOTIDE SEQUENCE</scope>
    <source>
        <strain evidence="7">ATCC 38472_TT</strain>
    </source>
</reference>
<dbReference type="EMBL" id="SPLM01000036">
    <property type="protein sequence ID" value="TMW66206.1"/>
    <property type="molecule type" value="Genomic_DNA"/>
</dbReference>
<comment type="caution">
    <text evidence="7">The sequence shown here is derived from an EMBL/GenBank/DDBJ whole genome shotgun (WGS) entry which is preliminary data.</text>
</comment>
<sequence>MLRRIVKEATGGFSSGGERATSKKKPLRRVPASEASGSSQDESNQREKKATRRKKDADDTNDDTPAEKEKPARSDKSKRLMKAGRKKREPLLDYEIMEAVYSAMHGKKKKHVRQQLLTLFTSYDPDDTGKTNEERFKKSIIKVGVQLKKSGDYDALMRCFRGPSGGDGDDTASDTGRGRKGAKKDGNAVDYMAFIDFACNVRDSEKLSAIAANLREVIDKYNDKHDRATTTPYNVYTDLRKLDKSKKDWIPSDTFIEYLEEHEKPRFRLGTSDITTLVERFEYDYGKKELGVDYKQFAQWLQPMLHLDKMALHARVKQLVAAAQDVGGWELDEMFEAMDDDGDGQVSGEELKEALIQMGLPLTDAQIRCLVEDYDTSGDGKIQYEEFTTLFAPPSKPKSRSTTKAKGEANSAEHLQLGYIKGICSEACLKGCETGSDTDDSSSGTRSDAEYNKHLKKSLRRAFDFFDLNRSSTIEKRELSHVLRALGHEFTNEELDKEMERTDLDRNGELDFHEFVRFVKRQLAQKSFLLSKQRETEIRQAFQSLDTDKNGYLDEKEFEYLVYKVLQVELSVEEQDALLDFVDTNGDGHINADEFIAFMKAMETFHKQGVMSKKKQRHMLENLDGISRLGCSAMKKLLRGAPMDLDKNLLMFFGIPTNFRPAITSFTASRALRVNTMQHVLSLPYPEAIVALGQDPLNSVELKKESSSLLGLGRKEDVSDEAILLKQAENRQAQAIVSLKRATGIPKPFDTREQDVVKRCVHVCLYQEQDPLEQHRTRVKTNGISRKQVPKSSSTALGGTVVGNILEIPVYWIPQEEDVWEFSKKTTKESKYKFLVRTNTMNDHLYLLVEFIVHLRLSDKDTSKRKKRSRRHRRASKDNDGIVTDKDGNEVREMVCSWCKIPVRTLLAKRFDPYRSQEKLWGGTARAPVDIEHDEILRRRAGWRAITNAFKKPTPPGMGIKSVPIETLGEDIQGYVRRMPPLIIAPFISLPILTDYMIAMQESLTALYKNDSASLCEPILRILPKIIDDHEALSIFRRAFDAEMANTKTLGDRQQRFRDLVLRMWPSFLELLDRIPPSVLETAVAKTGPPRRLSLLSPTSASNPPKPSQGTGGPPPPEQQERANLLQTTAQGKLRIRDVPSPAAPFHVREVAFERLI</sequence>
<feature type="domain" description="EF-hand" evidence="6">
    <location>
        <begin position="454"/>
        <end position="489"/>
    </location>
</feature>
<feature type="region of interest" description="Disordered" evidence="5">
    <location>
        <begin position="862"/>
        <end position="885"/>
    </location>
</feature>
<gene>
    <name evidence="7" type="ORF">Poli38472_003971</name>
</gene>
<feature type="coiled-coil region" evidence="4">
    <location>
        <begin position="204"/>
        <end position="231"/>
    </location>
</feature>